<evidence type="ECO:0000259" key="2">
    <source>
        <dbReference type="Pfam" id="PF05030"/>
    </source>
</evidence>
<protein>
    <recommendedName>
        <fullName evidence="2">SS18 N-terminal domain-containing protein</fullName>
    </recommendedName>
</protein>
<evidence type="ECO:0000256" key="1">
    <source>
        <dbReference type="ARBA" id="ARBA00007945"/>
    </source>
</evidence>
<dbReference type="AlphaFoldDB" id="A0AAP0S9U0"/>
<comment type="caution">
    <text evidence="3">The sequence shown here is derived from an EMBL/GenBank/DDBJ whole genome shotgun (WGS) entry which is preliminary data.</text>
</comment>
<name>A0AAP0S9U0_LIQFO</name>
<evidence type="ECO:0000313" key="4">
    <source>
        <dbReference type="Proteomes" id="UP001415857"/>
    </source>
</evidence>
<dbReference type="Proteomes" id="UP001415857">
    <property type="component" value="Unassembled WGS sequence"/>
</dbReference>
<comment type="similarity">
    <text evidence="1">Belongs to the SS18 family.</text>
</comment>
<dbReference type="EMBL" id="JBBPBK010000001">
    <property type="protein sequence ID" value="KAK9292438.1"/>
    <property type="molecule type" value="Genomic_DNA"/>
</dbReference>
<dbReference type="InterPro" id="IPR007726">
    <property type="entry name" value="SS18_N"/>
</dbReference>
<proteinExistence type="inferred from homology"/>
<feature type="domain" description="SS18 N-terminal" evidence="2">
    <location>
        <begin position="14"/>
        <end position="57"/>
    </location>
</feature>
<evidence type="ECO:0000313" key="3">
    <source>
        <dbReference type="EMBL" id="KAK9292438.1"/>
    </source>
</evidence>
<dbReference type="Pfam" id="PF05030">
    <property type="entry name" value="SSXT"/>
    <property type="match status" value="1"/>
</dbReference>
<keyword evidence="4" id="KW-1185">Reference proteome</keyword>
<reference evidence="3 4" key="1">
    <citation type="journal article" date="2024" name="Plant J.">
        <title>Genome sequences and population genomics reveal climatic adaptation and genomic divergence between two closely related sweetgum species.</title>
        <authorList>
            <person name="Xu W.Q."/>
            <person name="Ren C.Q."/>
            <person name="Zhang X.Y."/>
            <person name="Comes H.P."/>
            <person name="Liu X.H."/>
            <person name="Li Y.G."/>
            <person name="Kettle C.J."/>
            <person name="Jalonen R."/>
            <person name="Gaisberger H."/>
            <person name="Ma Y.Z."/>
            <person name="Qiu Y.X."/>
        </authorList>
    </citation>
    <scope>NUCLEOTIDE SEQUENCE [LARGE SCALE GENOMIC DNA]</scope>
    <source>
        <strain evidence="3">Hangzhou</strain>
    </source>
</reference>
<organism evidence="3 4">
    <name type="scientific">Liquidambar formosana</name>
    <name type="common">Formosan gum</name>
    <dbReference type="NCBI Taxonomy" id="63359"/>
    <lineage>
        <taxon>Eukaryota</taxon>
        <taxon>Viridiplantae</taxon>
        <taxon>Streptophyta</taxon>
        <taxon>Embryophyta</taxon>
        <taxon>Tracheophyta</taxon>
        <taxon>Spermatophyta</taxon>
        <taxon>Magnoliopsida</taxon>
        <taxon>eudicotyledons</taxon>
        <taxon>Gunneridae</taxon>
        <taxon>Pentapetalae</taxon>
        <taxon>Saxifragales</taxon>
        <taxon>Altingiaceae</taxon>
        <taxon>Liquidambar</taxon>
    </lineage>
</organism>
<gene>
    <name evidence="3" type="ORF">L1049_020410</name>
</gene>
<accession>A0AAP0S9U0</accession>
<sequence>MMTGEGNDSEVGVDENNALILKILKNQNSGELSECAENQAKLQQNLMYLAAIADCQPQPPSMHAQHTANLVRPYNRFVQLNIFTEELIRAALAASLSSLLNQLDPVL</sequence>